<evidence type="ECO:0000256" key="4">
    <source>
        <dbReference type="ARBA" id="ARBA00023163"/>
    </source>
</evidence>
<feature type="compositionally biased region" description="Low complexity" evidence="6">
    <location>
        <begin position="24"/>
        <end position="33"/>
    </location>
</feature>
<feature type="compositionally biased region" description="Low complexity" evidence="6">
    <location>
        <begin position="248"/>
        <end position="266"/>
    </location>
</feature>
<sequence>MCSCARISSPPPLLKNLMEQRPATTTSTPSTEQQPPPQPPQTPPSPPSTSSSLPPPSSVLPSTSSPNPNPRPSTSQPNPQPHQQQARPPFNRPWQQPSSFPHFSSSSPSLPPVPPFSSSTSSAISAAPPQRGGMAIGVPAHHPNPPPPPPASFSSLTPPSFGQQYSGLGRNVANLPDSVASSSTSQARQPIQGMGMMGSLGSSSSMRPGVVPAHHQLRPGQSVLRPQTNPNNPTPASQNFQGHSMLRGSTVGSPSSPSPNTSQSSQLHTQPWLSSGPQGKPPLPPSSPRAQMNPQSLQQRSHIPQQHRSITASLQQQSSSVQQPPPSHQPQEHYEQQFPSSRIQQSLPHQQQITRGQGLGGQKPSFHATVQPSTSQLGPPNRTSIAESSETCNRILSKRSIQELVTQIDPSERLDPEVEDILVDIADEFVESITTFGCSLAKHRKSSTLEAKDILLHLERNWNIALPGFGGDEIKSYRKPFTSDIHRERLSVIKKSIMTSETANTKSSAGQAGGNVKVHLAKAPANVLGSPNSKIREAA</sequence>
<dbReference type="PANTHER" id="PTHR12264">
    <property type="entry name" value="TRANSCRIPTION INITIATION FACTOR TFIID SUBUNIT 12"/>
    <property type="match status" value="1"/>
</dbReference>
<evidence type="ECO:0000313" key="8">
    <source>
        <dbReference type="EMBL" id="CAK9134532.1"/>
    </source>
</evidence>
<evidence type="ECO:0000256" key="6">
    <source>
        <dbReference type="SAM" id="MobiDB-lite"/>
    </source>
</evidence>
<dbReference type="PRINTS" id="PR01217">
    <property type="entry name" value="PRICHEXTENSN"/>
</dbReference>
<feature type="compositionally biased region" description="Pro residues" evidence="6">
    <location>
        <begin position="142"/>
        <end position="151"/>
    </location>
</feature>
<dbReference type="InterPro" id="IPR037794">
    <property type="entry name" value="TAF12"/>
</dbReference>
<feature type="compositionally biased region" description="Low complexity" evidence="6">
    <location>
        <begin position="193"/>
        <end position="206"/>
    </location>
</feature>
<dbReference type="InterPro" id="IPR003228">
    <property type="entry name" value="TFIID_TAF12_dom"/>
</dbReference>
<feature type="compositionally biased region" description="Low complexity" evidence="6">
    <location>
        <begin position="116"/>
        <end position="129"/>
    </location>
</feature>
<feature type="domain" description="Transcription initiation factor TFIID subunit 12" evidence="7">
    <location>
        <begin position="397"/>
        <end position="464"/>
    </location>
</feature>
<evidence type="ECO:0000259" key="7">
    <source>
        <dbReference type="Pfam" id="PF03847"/>
    </source>
</evidence>
<feature type="compositionally biased region" description="Polar residues" evidence="6">
    <location>
        <begin position="224"/>
        <end position="242"/>
    </location>
</feature>
<organism evidence="8 9">
    <name type="scientific">Ilex paraguariensis</name>
    <name type="common">yerba mate</name>
    <dbReference type="NCBI Taxonomy" id="185542"/>
    <lineage>
        <taxon>Eukaryota</taxon>
        <taxon>Viridiplantae</taxon>
        <taxon>Streptophyta</taxon>
        <taxon>Embryophyta</taxon>
        <taxon>Tracheophyta</taxon>
        <taxon>Spermatophyta</taxon>
        <taxon>Magnoliopsida</taxon>
        <taxon>eudicotyledons</taxon>
        <taxon>Gunneridae</taxon>
        <taxon>Pentapetalae</taxon>
        <taxon>asterids</taxon>
        <taxon>campanulids</taxon>
        <taxon>Aquifoliales</taxon>
        <taxon>Aquifoliaceae</taxon>
        <taxon>Ilex</taxon>
    </lineage>
</organism>
<dbReference type="Proteomes" id="UP001642360">
    <property type="component" value="Unassembled WGS sequence"/>
</dbReference>
<dbReference type="InterPro" id="IPR009072">
    <property type="entry name" value="Histone-fold"/>
</dbReference>
<comment type="similarity">
    <text evidence="2">Belongs to the TAF12 family.</text>
</comment>
<evidence type="ECO:0000256" key="3">
    <source>
        <dbReference type="ARBA" id="ARBA00023015"/>
    </source>
</evidence>
<feature type="compositionally biased region" description="Polar residues" evidence="6">
    <location>
        <begin position="368"/>
        <end position="391"/>
    </location>
</feature>
<dbReference type="EMBL" id="CAUOFW020000470">
    <property type="protein sequence ID" value="CAK9134532.1"/>
    <property type="molecule type" value="Genomic_DNA"/>
</dbReference>
<feature type="compositionally biased region" description="Low complexity" evidence="6">
    <location>
        <begin position="97"/>
        <end position="108"/>
    </location>
</feature>
<feature type="compositionally biased region" description="Low complexity" evidence="6">
    <location>
        <begin position="152"/>
        <end position="161"/>
    </location>
</feature>
<comment type="caution">
    <text evidence="8">The sequence shown here is derived from an EMBL/GenBank/DDBJ whole genome shotgun (WGS) entry which is preliminary data.</text>
</comment>
<evidence type="ECO:0000256" key="1">
    <source>
        <dbReference type="ARBA" id="ARBA00004123"/>
    </source>
</evidence>
<dbReference type="AlphaFoldDB" id="A0ABC8QXG6"/>
<proteinExistence type="inferred from homology"/>
<keyword evidence="4" id="KW-0804">Transcription</keyword>
<dbReference type="FunFam" id="1.10.20.10:FF:000011">
    <property type="entry name" value="Transcription initiation factor TFIID subunit 12"/>
    <property type="match status" value="1"/>
</dbReference>
<dbReference type="GO" id="GO:0005634">
    <property type="term" value="C:nucleus"/>
    <property type="evidence" value="ECO:0007669"/>
    <property type="project" value="UniProtKB-SubCell"/>
</dbReference>
<reference evidence="8 9" key="1">
    <citation type="submission" date="2024-02" db="EMBL/GenBank/DDBJ databases">
        <authorList>
            <person name="Vignale AGUSTIN F."/>
            <person name="Sosa J E."/>
            <person name="Modenutti C."/>
        </authorList>
    </citation>
    <scope>NUCLEOTIDE SEQUENCE [LARGE SCALE GENOMIC DNA]</scope>
</reference>
<keyword evidence="9" id="KW-1185">Reference proteome</keyword>
<evidence type="ECO:0000313" key="9">
    <source>
        <dbReference type="Proteomes" id="UP001642360"/>
    </source>
</evidence>
<evidence type="ECO:0000256" key="2">
    <source>
        <dbReference type="ARBA" id="ARBA00007530"/>
    </source>
</evidence>
<name>A0ABC8QXG6_9AQUA</name>
<dbReference type="Pfam" id="PF03847">
    <property type="entry name" value="TFIID_20kDa"/>
    <property type="match status" value="1"/>
</dbReference>
<dbReference type="Gene3D" id="1.10.20.10">
    <property type="entry name" value="Histone, subunit A"/>
    <property type="match status" value="1"/>
</dbReference>
<feature type="compositionally biased region" description="Polar residues" evidence="6">
    <location>
        <begin position="289"/>
        <end position="314"/>
    </location>
</feature>
<feature type="compositionally biased region" description="Polar residues" evidence="6">
    <location>
        <begin position="338"/>
        <end position="355"/>
    </location>
</feature>
<feature type="compositionally biased region" description="Pro residues" evidence="6">
    <location>
        <begin position="34"/>
        <end position="58"/>
    </location>
</feature>
<evidence type="ECO:0000256" key="5">
    <source>
        <dbReference type="ARBA" id="ARBA00023242"/>
    </source>
</evidence>
<feature type="region of interest" description="Disordered" evidence="6">
    <location>
        <begin position="1"/>
        <end position="391"/>
    </location>
</feature>
<dbReference type="CDD" id="cd07981">
    <property type="entry name" value="HFD_TAF12"/>
    <property type="match status" value="1"/>
</dbReference>
<keyword evidence="5" id="KW-0539">Nucleus</keyword>
<dbReference type="PANTHER" id="PTHR12264:SF21">
    <property type="entry name" value="TRANSCRIPTION INITIATION FACTOR TFIID SUBUNIT 12"/>
    <property type="match status" value="1"/>
</dbReference>
<feature type="compositionally biased region" description="Polar residues" evidence="6">
    <location>
        <begin position="179"/>
        <end position="189"/>
    </location>
</feature>
<accession>A0ABC8QXG6</accession>
<comment type="subcellular location">
    <subcellularLocation>
        <location evidence="1">Nucleus</location>
    </subcellularLocation>
</comment>
<keyword evidence="3" id="KW-0805">Transcription regulation</keyword>
<dbReference type="SUPFAM" id="SSF47113">
    <property type="entry name" value="Histone-fold"/>
    <property type="match status" value="1"/>
</dbReference>
<gene>
    <name evidence="8" type="ORF">ILEXP_LOCUS1466</name>
</gene>
<protein>
    <recommendedName>
        <fullName evidence="7">Transcription initiation factor TFIID subunit 12 domain-containing protein</fullName>
    </recommendedName>
</protein>
<feature type="compositionally biased region" description="Low complexity" evidence="6">
    <location>
        <begin position="59"/>
        <end position="77"/>
    </location>
</feature>